<dbReference type="InterPro" id="IPR039564">
    <property type="entry name" value="Peptidase_C39-like"/>
</dbReference>
<evidence type="ECO:0000313" key="4">
    <source>
        <dbReference type="Proteomes" id="UP000677918"/>
    </source>
</evidence>
<organism evidence="3 4">
    <name type="scientific">Xylanibacillus composti</name>
    <dbReference type="NCBI Taxonomy" id="1572762"/>
    <lineage>
        <taxon>Bacteria</taxon>
        <taxon>Bacillati</taxon>
        <taxon>Bacillota</taxon>
        <taxon>Bacilli</taxon>
        <taxon>Bacillales</taxon>
        <taxon>Paenibacillaceae</taxon>
        <taxon>Xylanibacillus</taxon>
    </lineage>
</organism>
<dbReference type="Pfam" id="PF13529">
    <property type="entry name" value="Peptidase_C39_2"/>
    <property type="match status" value="1"/>
</dbReference>
<dbReference type="Proteomes" id="UP000677918">
    <property type="component" value="Unassembled WGS sequence"/>
</dbReference>
<dbReference type="EMBL" id="BOVK01000014">
    <property type="protein sequence ID" value="GIQ68305.1"/>
    <property type="molecule type" value="Genomic_DNA"/>
</dbReference>
<keyword evidence="4" id="KW-1185">Reference proteome</keyword>
<gene>
    <name evidence="3" type="ORF">XYCOK13_11290</name>
</gene>
<proteinExistence type="predicted"/>
<feature type="compositionally biased region" description="Acidic residues" evidence="1">
    <location>
        <begin position="46"/>
        <end position="61"/>
    </location>
</feature>
<comment type="caution">
    <text evidence="3">The sequence shown here is derived from an EMBL/GenBank/DDBJ whole genome shotgun (WGS) entry which is preliminary data.</text>
</comment>
<name>A0A8J4H2A8_9BACL</name>
<dbReference type="Gene3D" id="3.90.70.10">
    <property type="entry name" value="Cysteine proteinases"/>
    <property type="match status" value="1"/>
</dbReference>
<dbReference type="SUPFAM" id="SSF54001">
    <property type="entry name" value="Cysteine proteinases"/>
    <property type="match status" value="1"/>
</dbReference>
<evidence type="ECO:0000256" key="1">
    <source>
        <dbReference type="SAM" id="MobiDB-lite"/>
    </source>
</evidence>
<dbReference type="InterPro" id="IPR038765">
    <property type="entry name" value="Papain-like_cys_pep_sf"/>
</dbReference>
<evidence type="ECO:0000259" key="2">
    <source>
        <dbReference type="Pfam" id="PF13529"/>
    </source>
</evidence>
<accession>A0A8J4H2A8</accession>
<sequence length="267" mass="29598">MLIAGLMFTSAVFTVLVYGKITGQIGYGETPVHAHEQPVQAAGGADPEEIEEDTANQEPDEQPLPAKAMLDAPHVLQYPELPRGCEITSLTMLLQYKGLDVDKMELLEHMPRDDTPIRWGEDGSIAFWGNPHTGFVGDITLNGSGFGMYHSSLYVLAKQYVPSTVDLTGKPFEDLLAYVAAGTPVVVWTTVHYDEPTSWMSWESPIGPVRTTVQEHAVLLVGYDEEHVYVNDPLKKQKSLKVKKDGFIRSWKALGKQALSYTTDEFK</sequence>
<feature type="domain" description="Peptidase C39-like" evidence="2">
    <location>
        <begin position="70"/>
        <end position="233"/>
    </location>
</feature>
<evidence type="ECO:0000313" key="3">
    <source>
        <dbReference type="EMBL" id="GIQ68305.1"/>
    </source>
</evidence>
<feature type="region of interest" description="Disordered" evidence="1">
    <location>
        <begin position="36"/>
        <end position="62"/>
    </location>
</feature>
<protein>
    <submittedName>
        <fullName evidence="3">Peptidase C39</fullName>
    </submittedName>
</protein>
<reference evidence="3" key="1">
    <citation type="submission" date="2021-04" db="EMBL/GenBank/DDBJ databases">
        <title>Draft genome sequence of Xylanibacillus composti strain K13.</title>
        <authorList>
            <person name="Uke A."/>
            <person name="Chhe C."/>
            <person name="Baramee S."/>
            <person name="Kosugi A."/>
        </authorList>
    </citation>
    <scope>NUCLEOTIDE SEQUENCE</scope>
    <source>
        <strain evidence="3">K13</strain>
    </source>
</reference>
<dbReference type="PANTHER" id="PTHR37806">
    <property type="entry name" value="LMO0724 PROTEIN"/>
    <property type="match status" value="1"/>
</dbReference>
<dbReference type="AlphaFoldDB" id="A0A8J4H2A8"/>
<dbReference type="PANTHER" id="PTHR37806:SF1">
    <property type="entry name" value="PEPTIDASE C39-LIKE DOMAIN-CONTAINING PROTEIN"/>
    <property type="match status" value="1"/>
</dbReference>